<keyword evidence="1" id="KW-0418">Kinase</keyword>
<feature type="compositionally biased region" description="Polar residues" evidence="2">
    <location>
        <begin position="62"/>
        <end position="80"/>
    </location>
</feature>
<organism evidence="4 5">
    <name type="scientific">Allomyces macrogynus (strain ATCC 38327)</name>
    <name type="common">Allomyces javanicus var. macrogynus</name>
    <dbReference type="NCBI Taxonomy" id="578462"/>
    <lineage>
        <taxon>Eukaryota</taxon>
        <taxon>Fungi</taxon>
        <taxon>Fungi incertae sedis</taxon>
        <taxon>Blastocladiomycota</taxon>
        <taxon>Blastocladiomycetes</taxon>
        <taxon>Blastocladiales</taxon>
        <taxon>Blastocladiaceae</taxon>
        <taxon>Allomyces</taxon>
    </lineage>
</organism>
<keyword evidence="5" id="KW-1185">Reference proteome</keyword>
<feature type="compositionally biased region" description="Pro residues" evidence="2">
    <location>
        <begin position="88"/>
        <end position="97"/>
    </location>
</feature>
<feature type="region of interest" description="Disordered" evidence="2">
    <location>
        <begin position="61"/>
        <end position="151"/>
    </location>
</feature>
<name>A0A0L0SFJ3_ALLM3</name>
<dbReference type="SMART" id="SM00330">
    <property type="entry name" value="PIPKc"/>
    <property type="match status" value="1"/>
</dbReference>
<dbReference type="PANTHER" id="PTHR23086:SF8">
    <property type="entry name" value="PHOSPHATIDYLINOSITOL 5-PHOSPHATE 4-KINASE, ISOFORM A"/>
    <property type="match status" value="1"/>
</dbReference>
<feature type="region of interest" description="Disordered" evidence="2">
    <location>
        <begin position="1"/>
        <end position="46"/>
    </location>
</feature>
<reference evidence="5" key="2">
    <citation type="submission" date="2009-11" db="EMBL/GenBank/DDBJ databases">
        <title>The Genome Sequence of Allomyces macrogynus strain ATCC 38327.</title>
        <authorList>
            <consortium name="The Broad Institute Genome Sequencing Platform"/>
            <person name="Russ C."/>
            <person name="Cuomo C."/>
            <person name="Shea T."/>
            <person name="Young S.K."/>
            <person name="Zeng Q."/>
            <person name="Koehrsen M."/>
            <person name="Haas B."/>
            <person name="Borodovsky M."/>
            <person name="Guigo R."/>
            <person name="Alvarado L."/>
            <person name="Berlin A."/>
            <person name="Borenstein D."/>
            <person name="Chen Z."/>
            <person name="Engels R."/>
            <person name="Freedman E."/>
            <person name="Gellesch M."/>
            <person name="Goldberg J."/>
            <person name="Griggs A."/>
            <person name="Gujja S."/>
            <person name="Heiman D."/>
            <person name="Hepburn T."/>
            <person name="Howarth C."/>
            <person name="Jen D."/>
            <person name="Larson L."/>
            <person name="Lewis B."/>
            <person name="Mehta T."/>
            <person name="Park D."/>
            <person name="Pearson M."/>
            <person name="Roberts A."/>
            <person name="Saif S."/>
            <person name="Shenoy N."/>
            <person name="Sisk P."/>
            <person name="Stolte C."/>
            <person name="Sykes S."/>
            <person name="Walk T."/>
            <person name="White J."/>
            <person name="Yandava C."/>
            <person name="Burger G."/>
            <person name="Gray M.W."/>
            <person name="Holland P.W.H."/>
            <person name="King N."/>
            <person name="Lang F.B.F."/>
            <person name="Roger A.J."/>
            <person name="Ruiz-Trillo I."/>
            <person name="Lander E."/>
            <person name="Nusbaum C."/>
        </authorList>
    </citation>
    <scope>NUCLEOTIDE SEQUENCE [LARGE SCALE GENOMIC DNA]</scope>
    <source>
        <strain evidence="5">ATCC 38327</strain>
    </source>
</reference>
<protein>
    <recommendedName>
        <fullName evidence="3">PIPK domain-containing protein</fullName>
    </recommendedName>
</protein>
<dbReference type="Pfam" id="PF01504">
    <property type="entry name" value="PIP5K"/>
    <property type="match status" value="1"/>
</dbReference>
<evidence type="ECO:0000259" key="3">
    <source>
        <dbReference type="PROSITE" id="PS51455"/>
    </source>
</evidence>
<keyword evidence="1" id="KW-0808">Transferase</keyword>
<dbReference type="OrthoDB" id="20783at2759"/>
<dbReference type="GO" id="GO:0005886">
    <property type="term" value="C:plasma membrane"/>
    <property type="evidence" value="ECO:0007669"/>
    <property type="project" value="TreeGrafter"/>
</dbReference>
<dbReference type="Proteomes" id="UP000054350">
    <property type="component" value="Unassembled WGS sequence"/>
</dbReference>
<dbReference type="InterPro" id="IPR027483">
    <property type="entry name" value="PInositol-4-P-4/5-kinase_C_sf"/>
</dbReference>
<evidence type="ECO:0000256" key="1">
    <source>
        <dbReference type="PROSITE-ProRule" id="PRU00781"/>
    </source>
</evidence>
<dbReference type="EMBL" id="GG745337">
    <property type="protein sequence ID" value="KNE61222.1"/>
    <property type="molecule type" value="Genomic_DNA"/>
</dbReference>
<feature type="region of interest" description="Disordered" evidence="2">
    <location>
        <begin position="690"/>
        <end position="719"/>
    </location>
</feature>
<dbReference type="PROSITE" id="PS51455">
    <property type="entry name" value="PIPK"/>
    <property type="match status" value="1"/>
</dbReference>
<evidence type="ECO:0000313" key="4">
    <source>
        <dbReference type="EMBL" id="KNE61222.1"/>
    </source>
</evidence>
<dbReference type="InterPro" id="IPR002498">
    <property type="entry name" value="PInositol-4-P-4/5-kinase_core"/>
</dbReference>
<dbReference type="eggNOG" id="KOG0229">
    <property type="taxonomic scope" value="Eukaryota"/>
</dbReference>
<gene>
    <name evidence="4" type="ORF">AMAG_06971</name>
</gene>
<dbReference type="STRING" id="578462.A0A0L0SFJ3"/>
<dbReference type="GO" id="GO:0005524">
    <property type="term" value="F:ATP binding"/>
    <property type="evidence" value="ECO:0007669"/>
    <property type="project" value="UniProtKB-UniRule"/>
</dbReference>
<dbReference type="PANTHER" id="PTHR23086">
    <property type="entry name" value="PHOSPHATIDYLINOSITOL-4-PHOSPHATE 5-KINASE"/>
    <property type="match status" value="1"/>
</dbReference>
<feature type="compositionally biased region" description="Low complexity" evidence="2">
    <location>
        <begin position="28"/>
        <end position="41"/>
    </location>
</feature>
<dbReference type="VEuPathDB" id="FungiDB:AMAG_06971"/>
<evidence type="ECO:0000313" key="5">
    <source>
        <dbReference type="Proteomes" id="UP000054350"/>
    </source>
</evidence>
<accession>A0A0L0SFJ3</accession>
<sequence length="819" mass="85652">MTPPPPPPPPPVSTDTMHAAAPVPPPTAAVAPSSVPPLKAAAPPPTVAPAKLSLITTPLAANGTTPLTESPESIAGSSPTKPIVATTPPSPTAPNAPPTRQRSASDAPAVAAAGALRTSSGGGGGGPRSRRGTADGSPGPRPIVAGSSGRSSVVSFGPMASTGLAGSVSIAAAGPTRSLSGAAAAAGSSPVVAAAAAKVRRHTVTAQDAAGITTAASSFVAAHPGGDAPQVSNMPRRSMSRKMSTRFGHRIDQNHEKYAFIFFMLTGIRLSVSRCETKPDRDLLPDDFTAQHKLTSDATGAELDPSQRYDFKFKDYCPMAFRKIRTAFGLRGADYLSSLTGKYILSELFSPGKSGASLFFSHDYRYIIKSIHHAEHKRLLKMLPQYVDYVTKHPNTLLARYYGLHRVKMPSQKPVHFVVMANVFPPHYDMHMTFDLKGSTVGREIPPDELERKGKRAVLKDLNWLNMDRKLMLGPDKAKQFATQLEQDVLFLMDRKIMDYSLLIGIHDLSRNGGENAASPTTPSAATTPPAVLSAPPAHLQVLEPNRTMTLGRNPSTPRAETVRRALHQPEITKIDTVAALHVAASANADRTRSVFFADHGGFQATDANNQPGPELYFMSVIDILTPYNAAKRVEHAFKAVTQDRHQISAVPPDEYGKRFVRFMTSLVWTPPAGHFAAFAAAAGTANGTGALPARQGSPASAPAAVPSTPTGVPGAAAGTVGSHFVPAVPRDAPIGEEAEAAGSTPEVGGAAQPLADATRPDNVITARAIPGAASANAPAYMVPDAQATTAPDAPPEPRVVDSTEPAAADDHAETAGAR</sequence>
<dbReference type="SUPFAM" id="SSF56104">
    <property type="entry name" value="SAICAR synthase-like"/>
    <property type="match status" value="1"/>
</dbReference>
<dbReference type="AlphaFoldDB" id="A0A0L0SFJ3"/>
<dbReference type="InterPro" id="IPR027484">
    <property type="entry name" value="PInositol-4-P-5-kinase_N"/>
</dbReference>
<feature type="region of interest" description="Disordered" evidence="2">
    <location>
        <begin position="777"/>
        <end position="819"/>
    </location>
</feature>
<feature type="domain" description="PIPK" evidence="3">
    <location>
        <begin position="253"/>
        <end position="668"/>
    </location>
</feature>
<keyword evidence="1" id="KW-0067">ATP-binding</keyword>
<feature type="compositionally biased region" description="Basic and acidic residues" evidence="2">
    <location>
        <begin position="809"/>
        <end position="819"/>
    </location>
</feature>
<keyword evidence="1" id="KW-0547">Nucleotide-binding</keyword>
<feature type="compositionally biased region" description="Low complexity" evidence="2">
    <location>
        <begin position="104"/>
        <end position="119"/>
    </location>
</feature>
<dbReference type="InterPro" id="IPR023610">
    <property type="entry name" value="PInositol-4/5-P-5/4-kinase"/>
</dbReference>
<evidence type="ECO:0000256" key="2">
    <source>
        <dbReference type="SAM" id="MobiDB-lite"/>
    </source>
</evidence>
<dbReference type="GO" id="GO:0016308">
    <property type="term" value="F:1-phosphatidylinositol-4-phosphate 5-kinase activity"/>
    <property type="evidence" value="ECO:0007669"/>
    <property type="project" value="TreeGrafter"/>
</dbReference>
<dbReference type="CDD" id="cd17303">
    <property type="entry name" value="PIPKc_PIP5K_yeast_like"/>
    <property type="match status" value="1"/>
</dbReference>
<feature type="compositionally biased region" description="Pro residues" evidence="2">
    <location>
        <begin position="1"/>
        <end position="12"/>
    </location>
</feature>
<feature type="compositionally biased region" description="Low complexity" evidence="2">
    <location>
        <begin position="777"/>
        <end position="792"/>
    </location>
</feature>
<dbReference type="GO" id="GO:0046854">
    <property type="term" value="P:phosphatidylinositol phosphate biosynthetic process"/>
    <property type="evidence" value="ECO:0007669"/>
    <property type="project" value="TreeGrafter"/>
</dbReference>
<reference evidence="4 5" key="1">
    <citation type="submission" date="2009-11" db="EMBL/GenBank/DDBJ databases">
        <title>Annotation of Allomyces macrogynus ATCC 38327.</title>
        <authorList>
            <consortium name="The Broad Institute Genome Sequencing Platform"/>
            <person name="Russ C."/>
            <person name="Cuomo C."/>
            <person name="Burger G."/>
            <person name="Gray M.W."/>
            <person name="Holland P.W.H."/>
            <person name="King N."/>
            <person name="Lang F.B.F."/>
            <person name="Roger A.J."/>
            <person name="Ruiz-Trillo I."/>
            <person name="Young S.K."/>
            <person name="Zeng Q."/>
            <person name="Gargeya S."/>
            <person name="Fitzgerald M."/>
            <person name="Haas B."/>
            <person name="Abouelleil A."/>
            <person name="Alvarado L."/>
            <person name="Arachchi H.M."/>
            <person name="Berlin A."/>
            <person name="Chapman S.B."/>
            <person name="Gearin G."/>
            <person name="Goldberg J."/>
            <person name="Griggs A."/>
            <person name="Gujja S."/>
            <person name="Hansen M."/>
            <person name="Heiman D."/>
            <person name="Howarth C."/>
            <person name="Larimer J."/>
            <person name="Lui A."/>
            <person name="MacDonald P.J.P."/>
            <person name="McCowen C."/>
            <person name="Montmayeur A."/>
            <person name="Murphy C."/>
            <person name="Neiman D."/>
            <person name="Pearson M."/>
            <person name="Priest M."/>
            <person name="Roberts A."/>
            <person name="Saif S."/>
            <person name="Shea T."/>
            <person name="Sisk P."/>
            <person name="Stolte C."/>
            <person name="Sykes S."/>
            <person name="Wortman J."/>
            <person name="Nusbaum C."/>
            <person name="Birren B."/>
        </authorList>
    </citation>
    <scope>NUCLEOTIDE SEQUENCE [LARGE SCALE GENOMIC DNA]</scope>
    <source>
        <strain evidence="4 5">ATCC 38327</strain>
    </source>
</reference>
<proteinExistence type="predicted"/>
<dbReference type="Gene3D" id="3.30.810.10">
    <property type="entry name" value="2-Layer Sandwich"/>
    <property type="match status" value="1"/>
</dbReference>
<dbReference type="Gene3D" id="3.30.800.10">
    <property type="entry name" value="Phosphatidylinositol Phosphate Kinase II Beta"/>
    <property type="match status" value="1"/>
</dbReference>